<dbReference type="KEGG" id="dmm:dnm_003880"/>
<sequence>MDLAVREAIYRAVEKEPFARALNMELIDLEDGRSVVEMTYHPEKMDNIYSRAHGGAIFALIDEAFETVGQTEGTIAVALNVNAQKSV</sequence>
<dbReference type="InterPro" id="IPR029069">
    <property type="entry name" value="HotDog_dom_sf"/>
</dbReference>
<dbReference type="PANTHER" id="PTHR42856:SF1">
    <property type="entry name" value="ACYL-COENZYME A THIOESTERASE PAAI"/>
    <property type="match status" value="1"/>
</dbReference>
<evidence type="ECO:0008006" key="3">
    <source>
        <dbReference type="Google" id="ProtNLM"/>
    </source>
</evidence>
<dbReference type="EMBL" id="CP061800">
    <property type="protein sequence ID" value="QTA84394.1"/>
    <property type="molecule type" value="Genomic_DNA"/>
</dbReference>
<dbReference type="RefSeq" id="WP_207680902.1">
    <property type="nucleotide sequence ID" value="NZ_CP061800.1"/>
</dbReference>
<keyword evidence="2" id="KW-1185">Reference proteome</keyword>
<evidence type="ECO:0000313" key="1">
    <source>
        <dbReference type="EMBL" id="QTA84394.1"/>
    </source>
</evidence>
<dbReference type="GO" id="GO:0016289">
    <property type="term" value="F:acyl-CoA hydrolase activity"/>
    <property type="evidence" value="ECO:0007669"/>
    <property type="project" value="TreeGrafter"/>
</dbReference>
<dbReference type="PANTHER" id="PTHR42856">
    <property type="entry name" value="ACYL-COENZYME A THIOESTERASE PAAI"/>
    <property type="match status" value="1"/>
</dbReference>
<evidence type="ECO:0000313" key="2">
    <source>
        <dbReference type="Proteomes" id="UP000663722"/>
    </source>
</evidence>
<dbReference type="Proteomes" id="UP000663722">
    <property type="component" value="Chromosome"/>
</dbReference>
<dbReference type="InterPro" id="IPR052723">
    <property type="entry name" value="Acyl-CoA_thioesterase_PaaI"/>
</dbReference>
<proteinExistence type="predicted"/>
<dbReference type="NCBIfam" id="TIGR00369">
    <property type="entry name" value="unchar_dom_1"/>
    <property type="match status" value="1"/>
</dbReference>
<gene>
    <name evidence="1" type="ORF">dnm_003880</name>
</gene>
<dbReference type="InterPro" id="IPR003736">
    <property type="entry name" value="PAAI_dom"/>
</dbReference>
<dbReference type="Gene3D" id="3.10.129.10">
    <property type="entry name" value="Hotdog Thioesterase"/>
    <property type="match status" value="1"/>
</dbReference>
<dbReference type="SUPFAM" id="SSF54637">
    <property type="entry name" value="Thioesterase/thiol ester dehydrase-isomerase"/>
    <property type="match status" value="1"/>
</dbReference>
<dbReference type="AlphaFoldDB" id="A0A975BES8"/>
<name>A0A975BES8_9BACT</name>
<organism evidence="1 2">
    <name type="scientific">Desulfonema magnum</name>
    <dbReference type="NCBI Taxonomy" id="45655"/>
    <lineage>
        <taxon>Bacteria</taxon>
        <taxon>Pseudomonadati</taxon>
        <taxon>Thermodesulfobacteriota</taxon>
        <taxon>Desulfobacteria</taxon>
        <taxon>Desulfobacterales</taxon>
        <taxon>Desulfococcaceae</taxon>
        <taxon>Desulfonema</taxon>
    </lineage>
</organism>
<protein>
    <recommendedName>
        <fullName evidence="3">Thioesterase</fullName>
    </recommendedName>
</protein>
<accession>A0A975BES8</accession>
<reference evidence="1" key="1">
    <citation type="journal article" date="2021" name="Microb. Physiol.">
        <title>Proteogenomic Insights into the Physiology of Marine, Sulfate-Reducing, Filamentous Desulfonema limicola and Desulfonema magnum.</title>
        <authorList>
            <person name="Schnaars V."/>
            <person name="Wohlbrand L."/>
            <person name="Scheve S."/>
            <person name="Hinrichs C."/>
            <person name="Reinhardt R."/>
            <person name="Rabus R."/>
        </authorList>
    </citation>
    <scope>NUCLEOTIDE SEQUENCE</scope>
    <source>
        <strain evidence="1">4be13</strain>
    </source>
</reference>